<protein>
    <submittedName>
        <fullName evidence="6">Sugar ABC transporter ATP-binding protein</fullName>
    </submittedName>
</protein>
<proteinExistence type="predicted"/>
<evidence type="ECO:0000256" key="1">
    <source>
        <dbReference type="ARBA" id="ARBA00022448"/>
    </source>
</evidence>
<evidence type="ECO:0000313" key="7">
    <source>
        <dbReference type="Proteomes" id="UP000287547"/>
    </source>
</evidence>
<dbReference type="Pfam" id="PF00005">
    <property type="entry name" value="ABC_tran"/>
    <property type="match status" value="2"/>
</dbReference>
<dbReference type="InterPro" id="IPR050107">
    <property type="entry name" value="ABC_carbohydrate_import_ATPase"/>
</dbReference>
<reference evidence="6 7" key="1">
    <citation type="submission" date="2018-05" db="EMBL/GenBank/DDBJ databases">
        <title>Evolution of GPA BGCs.</title>
        <authorList>
            <person name="Waglechner N."/>
            <person name="Wright G.D."/>
        </authorList>
    </citation>
    <scope>NUCLEOTIDE SEQUENCE [LARGE SCALE GENOMIC DNA]</scope>
    <source>
        <strain evidence="6 7">A82846</strain>
    </source>
</reference>
<evidence type="ECO:0000313" key="6">
    <source>
        <dbReference type="EMBL" id="RSM71834.1"/>
    </source>
</evidence>
<dbReference type="GO" id="GO:0016887">
    <property type="term" value="F:ATP hydrolysis activity"/>
    <property type="evidence" value="ECO:0007669"/>
    <property type="project" value="InterPro"/>
</dbReference>
<dbReference type="InterPro" id="IPR017871">
    <property type="entry name" value="ABC_transporter-like_CS"/>
</dbReference>
<dbReference type="Proteomes" id="UP000287547">
    <property type="component" value="Unassembled WGS sequence"/>
</dbReference>
<dbReference type="InterPro" id="IPR003439">
    <property type="entry name" value="ABC_transporter-like_ATP-bd"/>
</dbReference>
<sequence length="500" mass="53874">MLVAENLVKVFPGVRALDGASLNIAPGSVHALLGENGAGKSTLIKILTGVHRPDGGSLTIGGEPVAFDSPHAAVRAGVGVVHQERNLVPEFSVAENIVLQHLPAKGGLLDRAAARQEARRCLDLLGLELDPDRRVRGLPVSQLQLIEVAKALSMDSRVLLLDEPTTASTPSEVERLFDVIRGLRDNGIAILFVSHKLEEVYALCDTVTVLRDGVSGLESVPLKDLQRSDLISAMVGREHSTVDLPPRPPAADEPVLELSGVSTAFGHRDVSLSLHKGEILGLYGLVGAGRSELAKALLGLSTITAGDVRVRGKTARITDVRNALKKYRIGYVPEDRKDEGLFLDQPVSRNIAVTVWDRIQQRFGGVSQRKERQLADEYVTKLGIRLASPTQLAGQLSGGNQQKVSLAKWLAADTEILIIDEPTVGIDVRTKAAFHELIWQLAADGRAVLLITSDLVEMVTLADRIVVMRGFHVCGEVVNDHVYDSVSRQVMGLIHADAPT</sequence>
<dbReference type="CDD" id="cd03215">
    <property type="entry name" value="ABC_Carb_Monos_II"/>
    <property type="match status" value="1"/>
</dbReference>
<dbReference type="AlphaFoldDB" id="A0A428YRV8"/>
<evidence type="ECO:0000256" key="3">
    <source>
        <dbReference type="ARBA" id="ARBA00022741"/>
    </source>
</evidence>
<dbReference type="PROSITE" id="PS50893">
    <property type="entry name" value="ABC_TRANSPORTER_2"/>
    <property type="match status" value="2"/>
</dbReference>
<dbReference type="PANTHER" id="PTHR43790">
    <property type="entry name" value="CARBOHYDRATE TRANSPORT ATP-BINDING PROTEIN MG119-RELATED"/>
    <property type="match status" value="1"/>
</dbReference>
<keyword evidence="1" id="KW-0813">Transport</keyword>
<organism evidence="6 7">
    <name type="scientific">Kibdelosporangium aridum</name>
    <dbReference type="NCBI Taxonomy" id="2030"/>
    <lineage>
        <taxon>Bacteria</taxon>
        <taxon>Bacillati</taxon>
        <taxon>Actinomycetota</taxon>
        <taxon>Actinomycetes</taxon>
        <taxon>Pseudonocardiales</taxon>
        <taxon>Pseudonocardiaceae</taxon>
        <taxon>Kibdelosporangium</taxon>
    </lineage>
</organism>
<dbReference type="EMBL" id="QHKI01000061">
    <property type="protein sequence ID" value="RSM71834.1"/>
    <property type="molecule type" value="Genomic_DNA"/>
</dbReference>
<dbReference type="OrthoDB" id="39350at2"/>
<dbReference type="PROSITE" id="PS00211">
    <property type="entry name" value="ABC_TRANSPORTER_1"/>
    <property type="match status" value="1"/>
</dbReference>
<dbReference type="Gene3D" id="3.40.50.300">
    <property type="entry name" value="P-loop containing nucleotide triphosphate hydrolases"/>
    <property type="match status" value="2"/>
</dbReference>
<dbReference type="SMART" id="SM00382">
    <property type="entry name" value="AAA"/>
    <property type="match status" value="2"/>
</dbReference>
<feature type="domain" description="ABC transporter" evidence="5">
    <location>
        <begin position="2"/>
        <end position="237"/>
    </location>
</feature>
<keyword evidence="2" id="KW-0677">Repeat</keyword>
<evidence type="ECO:0000256" key="4">
    <source>
        <dbReference type="ARBA" id="ARBA00022840"/>
    </source>
</evidence>
<dbReference type="PANTHER" id="PTHR43790:SF9">
    <property type="entry name" value="GALACTOFURANOSE TRANSPORTER ATP-BINDING PROTEIN YTFR"/>
    <property type="match status" value="1"/>
</dbReference>
<keyword evidence="3" id="KW-0547">Nucleotide-binding</keyword>
<dbReference type="InterPro" id="IPR003593">
    <property type="entry name" value="AAA+_ATPase"/>
</dbReference>
<gene>
    <name evidence="6" type="ORF">DMH04_42990</name>
</gene>
<dbReference type="SUPFAM" id="SSF52540">
    <property type="entry name" value="P-loop containing nucleoside triphosphate hydrolases"/>
    <property type="match status" value="2"/>
</dbReference>
<dbReference type="GO" id="GO:0005524">
    <property type="term" value="F:ATP binding"/>
    <property type="evidence" value="ECO:0007669"/>
    <property type="project" value="UniProtKB-KW"/>
</dbReference>
<accession>A0A428YRV8</accession>
<comment type="caution">
    <text evidence="6">The sequence shown here is derived from an EMBL/GenBank/DDBJ whole genome shotgun (WGS) entry which is preliminary data.</text>
</comment>
<dbReference type="RefSeq" id="WP_037269797.1">
    <property type="nucleotide sequence ID" value="NZ_QHKI01000061.1"/>
</dbReference>
<evidence type="ECO:0000259" key="5">
    <source>
        <dbReference type="PROSITE" id="PS50893"/>
    </source>
</evidence>
<keyword evidence="4 6" id="KW-0067">ATP-binding</keyword>
<dbReference type="CDD" id="cd03216">
    <property type="entry name" value="ABC_Carb_Monos_I"/>
    <property type="match status" value="1"/>
</dbReference>
<name>A0A428YRV8_KIBAR</name>
<feature type="domain" description="ABC transporter" evidence="5">
    <location>
        <begin position="250"/>
        <end position="495"/>
    </location>
</feature>
<evidence type="ECO:0000256" key="2">
    <source>
        <dbReference type="ARBA" id="ARBA00022737"/>
    </source>
</evidence>
<dbReference type="InterPro" id="IPR027417">
    <property type="entry name" value="P-loop_NTPase"/>
</dbReference>